<sequence length="336" mass="37044">MNESCAAPLGRRYQLSDLTMAGGRPWFAVHACDENGHTSSWIISGDWVGDRFQFQPQVWVPDAIQAIVGDNDGQVWVITSEDQLVTNTELGQVAGWQRVAPHPQLSAVHNWYSRKIGYQTPEGEKIELAECLAWVSGSLLIGTFERRLYRWTSGEFAQLEYDDHVPGTMGGVNDIVVTGHAVFVLGYAGLILRRIGSSPWQRIFGPWPEEAGEFVNLIAGVEGPQGELWAVAAGGSVISVAGEGARTIAQIPGAPLGITRFQRHWFVSTLEGCYELTGDGDSVLVKRNILMGKSIDADSCLIAFDAEPQFADSAEIHVWLRTRSHDRWLRQVVCRP</sequence>
<name>A0A423MCH3_PSEFL</name>
<proteinExistence type="predicted"/>
<dbReference type="AlphaFoldDB" id="A0A423MCH3"/>
<dbReference type="Proteomes" id="UP000285378">
    <property type="component" value="Unassembled WGS sequence"/>
</dbReference>
<dbReference type="EMBL" id="MOBX01000013">
    <property type="protein sequence ID" value="RON81004.1"/>
    <property type="molecule type" value="Genomic_DNA"/>
</dbReference>
<comment type="caution">
    <text evidence="1">The sequence shown here is derived from an EMBL/GenBank/DDBJ whole genome shotgun (WGS) entry which is preliminary data.</text>
</comment>
<accession>A0A423MCH3</accession>
<reference evidence="1 2" key="1">
    <citation type="submission" date="2016-10" db="EMBL/GenBank/DDBJ databases">
        <title>Comparative genome analysis of multiple Pseudomonas spp. focuses on biocontrol and plant growth promoting traits.</title>
        <authorList>
            <person name="Tao X.-Y."/>
            <person name="Taylor C.G."/>
        </authorList>
    </citation>
    <scope>NUCLEOTIDE SEQUENCE [LARGE SCALE GENOMIC DNA]</scope>
    <source>
        <strain evidence="1 2">28B5</strain>
    </source>
</reference>
<evidence type="ECO:0000313" key="1">
    <source>
        <dbReference type="EMBL" id="RON81004.1"/>
    </source>
</evidence>
<evidence type="ECO:0000313" key="2">
    <source>
        <dbReference type="Proteomes" id="UP000285378"/>
    </source>
</evidence>
<protein>
    <submittedName>
        <fullName evidence="1">Uncharacterized protein</fullName>
    </submittedName>
</protein>
<organism evidence="1 2">
    <name type="scientific">Pseudomonas fluorescens</name>
    <dbReference type="NCBI Taxonomy" id="294"/>
    <lineage>
        <taxon>Bacteria</taxon>
        <taxon>Pseudomonadati</taxon>
        <taxon>Pseudomonadota</taxon>
        <taxon>Gammaproteobacteria</taxon>
        <taxon>Pseudomonadales</taxon>
        <taxon>Pseudomonadaceae</taxon>
        <taxon>Pseudomonas</taxon>
    </lineage>
</organism>
<gene>
    <name evidence="1" type="ORF">BK670_12525</name>
</gene>